<evidence type="ECO:0000313" key="3">
    <source>
        <dbReference type="EMBL" id="KAK3243152.1"/>
    </source>
</evidence>
<dbReference type="AlphaFoldDB" id="A0AAE0BUS7"/>
<dbReference type="Proteomes" id="UP001190700">
    <property type="component" value="Unassembled WGS sequence"/>
</dbReference>
<evidence type="ECO:0000256" key="2">
    <source>
        <dbReference type="SAM" id="Phobius"/>
    </source>
</evidence>
<keyword evidence="4" id="KW-1185">Reference proteome</keyword>
<keyword evidence="2" id="KW-0812">Transmembrane</keyword>
<organism evidence="3 4">
    <name type="scientific">Cymbomonas tetramitiformis</name>
    <dbReference type="NCBI Taxonomy" id="36881"/>
    <lineage>
        <taxon>Eukaryota</taxon>
        <taxon>Viridiplantae</taxon>
        <taxon>Chlorophyta</taxon>
        <taxon>Pyramimonadophyceae</taxon>
        <taxon>Pyramimonadales</taxon>
        <taxon>Pyramimonadaceae</taxon>
        <taxon>Cymbomonas</taxon>
    </lineage>
</organism>
<keyword evidence="2" id="KW-1133">Transmembrane helix</keyword>
<feature type="region of interest" description="Disordered" evidence="1">
    <location>
        <begin position="136"/>
        <end position="156"/>
    </location>
</feature>
<proteinExistence type="predicted"/>
<accession>A0AAE0BUS7</accession>
<keyword evidence="2" id="KW-0472">Membrane</keyword>
<feature type="transmembrane region" description="Helical" evidence="2">
    <location>
        <begin position="6"/>
        <end position="28"/>
    </location>
</feature>
<gene>
    <name evidence="3" type="ORF">CYMTET_47185</name>
</gene>
<dbReference type="EMBL" id="LGRX02033081">
    <property type="protein sequence ID" value="KAK3243152.1"/>
    <property type="molecule type" value="Genomic_DNA"/>
</dbReference>
<evidence type="ECO:0000313" key="4">
    <source>
        <dbReference type="Proteomes" id="UP001190700"/>
    </source>
</evidence>
<evidence type="ECO:0000256" key="1">
    <source>
        <dbReference type="SAM" id="MobiDB-lite"/>
    </source>
</evidence>
<sequence length="156" mass="17543">MLTTLSLFIWIVGYQIIELAHVMLRVIISCAIISARLNPKYPDAITKEFLQMDFYKDFEAQIPIHAAVFFADCVSKKCASANVEQLFSGAGSLLADLHVGSLGAEMIEKYMFIRSNWQFAFMRPTTDEIMKAYNTAHDADEESGKSGDQSEDEDNE</sequence>
<name>A0AAE0BUS7_9CHLO</name>
<reference evidence="3 4" key="1">
    <citation type="journal article" date="2015" name="Genome Biol. Evol.">
        <title>Comparative Genomics of a Bacterivorous Green Alga Reveals Evolutionary Causalities and Consequences of Phago-Mixotrophic Mode of Nutrition.</title>
        <authorList>
            <person name="Burns J.A."/>
            <person name="Paasch A."/>
            <person name="Narechania A."/>
            <person name="Kim E."/>
        </authorList>
    </citation>
    <scope>NUCLEOTIDE SEQUENCE [LARGE SCALE GENOMIC DNA]</scope>
    <source>
        <strain evidence="3 4">PLY_AMNH</strain>
    </source>
</reference>
<comment type="caution">
    <text evidence="3">The sequence shown here is derived from an EMBL/GenBank/DDBJ whole genome shotgun (WGS) entry which is preliminary data.</text>
</comment>
<protein>
    <submittedName>
        <fullName evidence="3">Uncharacterized protein</fullName>
    </submittedName>
</protein>